<organism evidence="1 2">
    <name type="scientific">Marasmius crinis-equi</name>
    <dbReference type="NCBI Taxonomy" id="585013"/>
    <lineage>
        <taxon>Eukaryota</taxon>
        <taxon>Fungi</taxon>
        <taxon>Dikarya</taxon>
        <taxon>Basidiomycota</taxon>
        <taxon>Agaricomycotina</taxon>
        <taxon>Agaricomycetes</taxon>
        <taxon>Agaricomycetidae</taxon>
        <taxon>Agaricales</taxon>
        <taxon>Marasmiineae</taxon>
        <taxon>Marasmiaceae</taxon>
        <taxon>Marasmius</taxon>
    </lineage>
</organism>
<dbReference type="NCBIfam" id="TIGR01509">
    <property type="entry name" value="HAD-SF-IA-v3"/>
    <property type="match status" value="1"/>
</dbReference>
<reference evidence="1 2" key="1">
    <citation type="submission" date="2024-02" db="EMBL/GenBank/DDBJ databases">
        <title>A draft genome for the cacao thread blight pathogen Marasmius crinis-equi.</title>
        <authorList>
            <person name="Cohen S.P."/>
            <person name="Baruah I.K."/>
            <person name="Amoako-Attah I."/>
            <person name="Bukari Y."/>
            <person name="Meinhardt L.W."/>
            <person name="Bailey B.A."/>
        </authorList>
    </citation>
    <scope>NUCLEOTIDE SEQUENCE [LARGE SCALE GENOMIC DNA]</scope>
    <source>
        <strain evidence="1 2">GH-76</strain>
    </source>
</reference>
<sequence length="236" mass="25530">MPSTTFHVDAALFDMDGTLVDSAAGVTGAWELFKEKYPNIDVHDILSCSHGIRTVDNLRNFCGIEDPEELESEAKRFETAIVDASKLNGRQGIVRLPGVTEAIQELAPGRHLPKPCWAICTSATRVYASAALKSAEIPVPDVFVTSEDVSKGKPDPEPYLLGAQKCGVKPENCVVFEDAPNGVRSGKAAGCKTIGFLTTHSLEQMQAVKPDFLVRDLSSVTVRRTENGVEVTVRTD</sequence>
<dbReference type="SUPFAM" id="SSF56784">
    <property type="entry name" value="HAD-like"/>
    <property type="match status" value="1"/>
</dbReference>
<evidence type="ECO:0000313" key="2">
    <source>
        <dbReference type="Proteomes" id="UP001465976"/>
    </source>
</evidence>
<dbReference type="InterPro" id="IPR051806">
    <property type="entry name" value="HAD-like_SPP"/>
</dbReference>
<dbReference type="InterPro" id="IPR023214">
    <property type="entry name" value="HAD_sf"/>
</dbReference>
<comment type="caution">
    <text evidence="1">The sequence shown here is derived from an EMBL/GenBank/DDBJ whole genome shotgun (WGS) entry which is preliminary data.</text>
</comment>
<dbReference type="PANTHER" id="PTHR43481">
    <property type="entry name" value="FRUCTOSE-1-PHOSPHATE PHOSPHATASE"/>
    <property type="match status" value="1"/>
</dbReference>
<dbReference type="Pfam" id="PF00702">
    <property type="entry name" value="Hydrolase"/>
    <property type="match status" value="1"/>
</dbReference>
<dbReference type="CDD" id="cd07527">
    <property type="entry name" value="HAD_ScGPP-like"/>
    <property type="match status" value="1"/>
</dbReference>
<keyword evidence="2" id="KW-1185">Reference proteome</keyword>
<accession>A0ABR3F5U2</accession>
<dbReference type="SFLD" id="SFLDG01129">
    <property type="entry name" value="C1.5:_HAD__Beta-PGM__Phosphata"/>
    <property type="match status" value="1"/>
</dbReference>
<dbReference type="InterPro" id="IPR006439">
    <property type="entry name" value="HAD-SF_hydro_IA"/>
</dbReference>
<proteinExistence type="predicted"/>
<dbReference type="Gene3D" id="1.10.150.240">
    <property type="entry name" value="Putative phosphatase, domain 2"/>
    <property type="match status" value="1"/>
</dbReference>
<dbReference type="Proteomes" id="UP001465976">
    <property type="component" value="Unassembled WGS sequence"/>
</dbReference>
<dbReference type="EMBL" id="JBAHYK010000903">
    <property type="protein sequence ID" value="KAL0570601.1"/>
    <property type="molecule type" value="Genomic_DNA"/>
</dbReference>
<protein>
    <submittedName>
        <fullName evidence="1">DL-glycerol-3-phosphatase</fullName>
    </submittedName>
</protein>
<dbReference type="PANTHER" id="PTHR43481:SF4">
    <property type="entry name" value="GLYCEROL-1-PHOSPHATE PHOSPHOHYDROLASE 1-RELATED"/>
    <property type="match status" value="1"/>
</dbReference>
<dbReference type="SFLD" id="SFLDS00003">
    <property type="entry name" value="Haloacid_Dehalogenase"/>
    <property type="match status" value="1"/>
</dbReference>
<dbReference type="InterPro" id="IPR036412">
    <property type="entry name" value="HAD-like_sf"/>
</dbReference>
<name>A0ABR3F5U2_9AGAR</name>
<dbReference type="InterPro" id="IPR023198">
    <property type="entry name" value="PGP-like_dom2"/>
</dbReference>
<gene>
    <name evidence="1" type="primary">GPP1_2</name>
    <name evidence="1" type="ORF">V5O48_011349</name>
</gene>
<dbReference type="Gene3D" id="3.40.50.1000">
    <property type="entry name" value="HAD superfamily/HAD-like"/>
    <property type="match status" value="1"/>
</dbReference>
<evidence type="ECO:0000313" key="1">
    <source>
        <dbReference type="EMBL" id="KAL0570601.1"/>
    </source>
</evidence>
<dbReference type="SFLD" id="SFLDG01135">
    <property type="entry name" value="C1.5.6:_HAD__Beta-PGM__Phospha"/>
    <property type="match status" value="1"/>
</dbReference>